<reference evidence="2 3" key="1">
    <citation type="journal article" date="2019" name="Int. J. Syst. Evol. Microbiol.">
        <title>The Global Catalogue of Microorganisms (GCM) 10K type strain sequencing project: providing services to taxonomists for standard genome sequencing and annotation.</title>
        <authorList>
            <consortium name="The Broad Institute Genomics Platform"/>
            <consortium name="The Broad Institute Genome Sequencing Center for Infectious Disease"/>
            <person name="Wu L."/>
            <person name="Ma J."/>
        </authorList>
    </citation>
    <scope>NUCLEOTIDE SEQUENCE [LARGE SCALE GENOMIC DNA]</scope>
    <source>
        <strain evidence="2 3">CGMCC 1.12553</strain>
    </source>
</reference>
<gene>
    <name evidence="2" type="ORF">ACFO0N_06680</name>
</gene>
<protein>
    <recommendedName>
        <fullName evidence="4">Arylsulfotransferase (ASST)</fullName>
    </recommendedName>
</protein>
<evidence type="ECO:0000313" key="3">
    <source>
        <dbReference type="Proteomes" id="UP001595921"/>
    </source>
</evidence>
<keyword evidence="1" id="KW-1133">Transmembrane helix</keyword>
<dbReference type="RefSeq" id="WP_267622058.1">
    <property type="nucleotide sequence ID" value="NZ_JAODIW010000006.1"/>
</dbReference>
<feature type="transmembrane region" description="Helical" evidence="1">
    <location>
        <begin position="400"/>
        <end position="422"/>
    </location>
</feature>
<comment type="caution">
    <text evidence="2">The sequence shown here is derived from an EMBL/GenBank/DDBJ whole genome shotgun (WGS) entry which is preliminary data.</text>
</comment>
<sequence length="427" mass="46160">MVSRDAVGGALAVGGVVLLVATLALSAALAPAIGATGDDGVARPTLVGSQGGGAGLHEHGSVYLVENDSVTWRESSANSYFDVTMLDNGTVAAGFMHGGYQQCGRYDSPCTRTGFRIIDPTAEPEPEVVSEFSFPVRSQGNSEVHDVEPLPEGGYVVSDMEYERIMVVRNGSVEWQWNASSVYEAPADPTREDWLHINDVDYIGEDRFLVSVRNANQLLVVERQGQGSEVVEVVNAVEDESDEDGVGIADRDILYSQHNPQWLGDGAVLVADSHNNRVVELHRDEQTGEWEEAWTLASAEGVNFRWPRDADRLENGNTLITDSLNGRIVEVNESGATVWSYKTEYVPYEAERLPEGERPTGQQYATAGDAGPGAVPVLTPLLSAVRASYPLPHWLNEPQLGLTLLSLGMVFGGVGAVVVGRLRGRRR</sequence>
<accession>A0ABD5PB05</accession>
<evidence type="ECO:0000313" key="2">
    <source>
        <dbReference type="EMBL" id="MFC4357634.1"/>
    </source>
</evidence>
<keyword evidence="3" id="KW-1185">Reference proteome</keyword>
<dbReference type="PANTHER" id="PTHR35340">
    <property type="entry name" value="PQQ ENZYME REPEAT PROTEIN-RELATED"/>
    <property type="match status" value="1"/>
</dbReference>
<dbReference type="Proteomes" id="UP001595921">
    <property type="component" value="Unassembled WGS sequence"/>
</dbReference>
<organism evidence="2 3">
    <name type="scientific">Halobium salinum</name>
    <dbReference type="NCBI Taxonomy" id="1364940"/>
    <lineage>
        <taxon>Archaea</taxon>
        <taxon>Methanobacteriati</taxon>
        <taxon>Methanobacteriota</taxon>
        <taxon>Stenosarchaea group</taxon>
        <taxon>Halobacteria</taxon>
        <taxon>Halobacteriales</taxon>
        <taxon>Haloferacaceae</taxon>
        <taxon>Halobium</taxon>
    </lineage>
</organism>
<keyword evidence="1" id="KW-0472">Membrane</keyword>
<evidence type="ECO:0000256" key="1">
    <source>
        <dbReference type="SAM" id="Phobius"/>
    </source>
</evidence>
<name>A0ABD5PB05_9EURY</name>
<keyword evidence="1" id="KW-0812">Transmembrane</keyword>
<dbReference type="SUPFAM" id="SSF101898">
    <property type="entry name" value="NHL repeat"/>
    <property type="match status" value="1"/>
</dbReference>
<dbReference type="Gene3D" id="2.120.10.30">
    <property type="entry name" value="TolB, C-terminal domain"/>
    <property type="match status" value="1"/>
</dbReference>
<dbReference type="EMBL" id="JBHSDS010000003">
    <property type="protein sequence ID" value="MFC4357634.1"/>
    <property type="molecule type" value="Genomic_DNA"/>
</dbReference>
<dbReference type="PANTHER" id="PTHR35340:SF5">
    <property type="entry name" value="ASST-DOMAIN-CONTAINING PROTEIN"/>
    <property type="match status" value="1"/>
</dbReference>
<dbReference type="InterPro" id="IPR011042">
    <property type="entry name" value="6-blade_b-propeller_TolB-like"/>
</dbReference>
<dbReference type="AlphaFoldDB" id="A0ABD5PB05"/>
<evidence type="ECO:0008006" key="4">
    <source>
        <dbReference type="Google" id="ProtNLM"/>
    </source>
</evidence>
<proteinExistence type="predicted"/>
<dbReference type="InterPro" id="IPR053143">
    <property type="entry name" value="Arylsulfate_ST"/>
</dbReference>